<gene>
    <name evidence="5" type="ORF">EDM59_16560</name>
</gene>
<feature type="compositionally biased region" description="Polar residues" evidence="4">
    <location>
        <begin position="254"/>
        <end position="266"/>
    </location>
</feature>
<comment type="similarity">
    <text evidence="3">Belongs to the CotF family.</text>
</comment>
<dbReference type="InterPro" id="IPR012347">
    <property type="entry name" value="Ferritin-like"/>
</dbReference>
<keyword evidence="6" id="KW-1185">Reference proteome</keyword>
<evidence type="ECO:0000313" key="5">
    <source>
        <dbReference type="EMBL" id="RNB84117.1"/>
    </source>
</evidence>
<name>A0A3M8D9V1_9BACL</name>
<keyword evidence="5" id="KW-0167">Capsid protein</keyword>
<evidence type="ECO:0000256" key="3">
    <source>
        <dbReference type="ARBA" id="ARBA00024344"/>
    </source>
</evidence>
<evidence type="ECO:0000256" key="2">
    <source>
        <dbReference type="ARBA" id="ARBA00024325"/>
    </source>
</evidence>
<keyword evidence="1" id="KW-0749">Sporulation</keyword>
<sequence>MQSHPYGAHEVIELHEVLNGAVDAINTAHLYVPFIRDAQLAQITAHQLQFMQNAYNTFVYTVQGLGAGEMLPYRPNRTFAPAAPAMAAQISEPHAYSAQIDDRDVASAFLGMHKTGAKTKLAAALEAAHPQIRELLLQGAVNCAHQAHEIWSYMQSRGFYPLATMSESTNAELLRGYQPLRPENGVMEQAVSPAAAPTQPLQEKGSISAHLLRETASGAKASSPADQPLTPVNAAPIFSPQPYRPEFNGPSEDTAMTTDALQTQGIEATGGLYQQAEGKQNRSRKKNTISDSLLGQ</sequence>
<dbReference type="EMBL" id="RHHU01000010">
    <property type="protein sequence ID" value="RNB84117.1"/>
    <property type="molecule type" value="Genomic_DNA"/>
</dbReference>
<accession>A0A3M8D9V1</accession>
<dbReference type="Proteomes" id="UP000269573">
    <property type="component" value="Unassembled WGS sequence"/>
</dbReference>
<proteinExistence type="inferred from homology"/>
<comment type="subcellular location">
    <subcellularLocation>
        <location evidence="2">Spore coat</location>
    </subcellularLocation>
</comment>
<comment type="caution">
    <text evidence="5">The sequence shown here is derived from an EMBL/GenBank/DDBJ whole genome shotgun (WGS) entry which is preliminary data.</text>
</comment>
<dbReference type="Pfam" id="PF07875">
    <property type="entry name" value="Coat_F"/>
    <property type="match status" value="1"/>
</dbReference>
<dbReference type="InterPro" id="IPR012851">
    <property type="entry name" value="Spore_coat_CotF-like"/>
</dbReference>
<dbReference type="PANTHER" id="PTHR39183:SF1">
    <property type="entry name" value="SPORE COAT PROTEIN F-LIKE PROTEIN YHCQ"/>
    <property type="match status" value="1"/>
</dbReference>
<evidence type="ECO:0000256" key="1">
    <source>
        <dbReference type="ARBA" id="ARBA00022969"/>
    </source>
</evidence>
<dbReference type="AlphaFoldDB" id="A0A3M8D9V1"/>
<dbReference type="Gene3D" id="1.20.1260.10">
    <property type="match status" value="1"/>
</dbReference>
<reference evidence="5 6" key="1">
    <citation type="submission" date="2018-10" db="EMBL/GenBank/DDBJ databases">
        <title>Phylogenomics of Brevibacillus.</title>
        <authorList>
            <person name="Dunlap C."/>
        </authorList>
    </citation>
    <scope>NUCLEOTIDE SEQUENCE [LARGE SCALE GENOMIC DNA]</scope>
    <source>
        <strain evidence="5 6">JCM 15774</strain>
    </source>
</reference>
<dbReference type="RefSeq" id="WP_122924610.1">
    <property type="nucleotide sequence ID" value="NZ_RHHU01000010.1"/>
</dbReference>
<dbReference type="GO" id="GO:0030435">
    <property type="term" value="P:sporulation resulting in formation of a cellular spore"/>
    <property type="evidence" value="ECO:0007669"/>
    <property type="project" value="UniProtKB-KW"/>
</dbReference>
<feature type="region of interest" description="Disordered" evidence="4">
    <location>
        <begin position="216"/>
        <end position="296"/>
    </location>
</feature>
<evidence type="ECO:0000313" key="6">
    <source>
        <dbReference type="Proteomes" id="UP000269573"/>
    </source>
</evidence>
<protein>
    <submittedName>
        <fullName evidence="5">Spore coat protein</fullName>
    </submittedName>
</protein>
<dbReference type="PANTHER" id="PTHR39183">
    <property type="entry name" value="SPORE COAT PROTEIN F-LIKE PROTEIN YHCQ"/>
    <property type="match status" value="1"/>
</dbReference>
<keyword evidence="5" id="KW-0946">Virion</keyword>
<evidence type="ECO:0000256" key="4">
    <source>
        <dbReference type="SAM" id="MobiDB-lite"/>
    </source>
</evidence>
<organism evidence="5 6">
    <name type="scientific">Brevibacillus nitrificans</name>
    <dbReference type="NCBI Taxonomy" id="651560"/>
    <lineage>
        <taxon>Bacteria</taxon>
        <taxon>Bacillati</taxon>
        <taxon>Bacillota</taxon>
        <taxon>Bacilli</taxon>
        <taxon>Bacillales</taxon>
        <taxon>Paenibacillaceae</taxon>
        <taxon>Brevibacillus</taxon>
    </lineage>
</organism>